<dbReference type="PANTHER" id="PTHR23131:SF0">
    <property type="entry name" value="ENDORIBONUCLEASE LACTB2"/>
    <property type="match status" value="1"/>
</dbReference>
<evidence type="ECO:0000259" key="5">
    <source>
        <dbReference type="SMART" id="SM00849"/>
    </source>
</evidence>
<evidence type="ECO:0000256" key="2">
    <source>
        <dbReference type="ARBA" id="ARBA00022723"/>
    </source>
</evidence>
<protein>
    <submittedName>
        <fullName evidence="6">Metallo-hydrolase oxidoreductase</fullName>
    </submittedName>
</protein>
<accession>A0A286UVA9</accession>
<dbReference type="CDD" id="cd07722">
    <property type="entry name" value="LACTB2-like_MBL-fold"/>
    <property type="match status" value="1"/>
</dbReference>
<gene>
    <name evidence="6" type="ORF">PNOK_0051000</name>
</gene>
<dbReference type="PANTHER" id="PTHR23131">
    <property type="entry name" value="ENDORIBONUCLEASE LACTB2"/>
    <property type="match status" value="1"/>
</dbReference>
<evidence type="ECO:0000313" key="6">
    <source>
        <dbReference type="EMBL" id="PAV23442.1"/>
    </source>
</evidence>
<evidence type="ECO:0000256" key="4">
    <source>
        <dbReference type="ARBA" id="ARBA00022833"/>
    </source>
</evidence>
<name>A0A286UVA9_9AGAM</name>
<evidence type="ECO:0000256" key="1">
    <source>
        <dbReference type="ARBA" id="ARBA00006759"/>
    </source>
</evidence>
<dbReference type="InterPro" id="IPR050662">
    <property type="entry name" value="Sec-metab_biosynth-thioest"/>
</dbReference>
<dbReference type="EMBL" id="NBII01000001">
    <property type="protein sequence ID" value="PAV23442.1"/>
    <property type="molecule type" value="Genomic_DNA"/>
</dbReference>
<dbReference type="STRING" id="2282107.A0A286UVA9"/>
<dbReference type="SUPFAM" id="SSF56281">
    <property type="entry name" value="Metallo-hydrolase/oxidoreductase"/>
    <property type="match status" value="1"/>
</dbReference>
<dbReference type="Pfam" id="PF00753">
    <property type="entry name" value="Lactamase_B"/>
    <property type="match status" value="1"/>
</dbReference>
<dbReference type="InterPro" id="IPR036866">
    <property type="entry name" value="RibonucZ/Hydroxyglut_hydro"/>
</dbReference>
<comment type="caution">
    <text evidence="6">The sequence shown here is derived from an EMBL/GenBank/DDBJ whole genome shotgun (WGS) entry which is preliminary data.</text>
</comment>
<organism evidence="6 7">
    <name type="scientific">Pyrrhoderma noxium</name>
    <dbReference type="NCBI Taxonomy" id="2282107"/>
    <lineage>
        <taxon>Eukaryota</taxon>
        <taxon>Fungi</taxon>
        <taxon>Dikarya</taxon>
        <taxon>Basidiomycota</taxon>
        <taxon>Agaricomycotina</taxon>
        <taxon>Agaricomycetes</taxon>
        <taxon>Hymenochaetales</taxon>
        <taxon>Hymenochaetaceae</taxon>
        <taxon>Pyrrhoderma</taxon>
    </lineage>
</organism>
<dbReference type="Gene3D" id="1.10.10.10">
    <property type="entry name" value="Winged helix-like DNA-binding domain superfamily/Winged helix DNA-binding domain"/>
    <property type="match status" value="1"/>
</dbReference>
<dbReference type="AlphaFoldDB" id="A0A286UVA9"/>
<proteinExistence type="inferred from homology"/>
<dbReference type="SMART" id="SM00849">
    <property type="entry name" value="Lactamase_B"/>
    <property type="match status" value="1"/>
</dbReference>
<dbReference type="Proteomes" id="UP000217199">
    <property type="component" value="Unassembled WGS sequence"/>
</dbReference>
<dbReference type="InterPro" id="IPR001279">
    <property type="entry name" value="Metallo-B-lactamas"/>
</dbReference>
<comment type="similarity">
    <text evidence="1">Belongs to the metallo-beta-lactamase superfamily. Glyoxalase II family.</text>
</comment>
<dbReference type="Gene3D" id="3.60.15.10">
    <property type="entry name" value="Ribonuclease Z/Hydroxyacylglutathione hydrolase-like"/>
    <property type="match status" value="1"/>
</dbReference>
<sequence length="365" mass="40065">MEKLSDLPDVTRLSSRVIRILGQNPGKFTLQGTNTYLIGARPPFILIDTGEGRPEYPVILKNILLENFNSEDSKPLQLVMDVIITHRHADHFGGLPDVLSTLKDIHDPTITSPYIPPRIHIYPSAEQSSRPRKIAEDAIEHLQSEFEEVVSNLPEGSFTPGPDGRPVHSLADNQILQGTGTELTILHTPGHTADSICLLLSDPACRTETKVLLSADTVLGQGTAVFTDLAAYISSLRHLLSLNPLNSASKYTFSEIYPGHGPVVPDGPALISQYIAHRLEREAQIVEVLSSPSPTPANPPQWTIWSIVKVLYKDYPENLWLAASQGVGLHLRKLESDGRARLLGGQGVDELWSLNPNSTTEESRL</sequence>
<keyword evidence="7" id="KW-1185">Reference proteome</keyword>
<feature type="domain" description="Metallo-beta-lactamase" evidence="5">
    <location>
        <begin position="32"/>
        <end position="260"/>
    </location>
</feature>
<dbReference type="GO" id="GO:0016787">
    <property type="term" value="F:hydrolase activity"/>
    <property type="evidence" value="ECO:0007669"/>
    <property type="project" value="UniProtKB-KW"/>
</dbReference>
<dbReference type="Pfam" id="PF17778">
    <property type="entry name" value="WHD_BLACT"/>
    <property type="match status" value="1"/>
</dbReference>
<reference evidence="6 7" key="1">
    <citation type="journal article" date="2017" name="Mol. Ecol.">
        <title>Comparative and population genomic landscape of Phellinus noxius: A hypervariable fungus causing root rot in trees.</title>
        <authorList>
            <person name="Chung C.L."/>
            <person name="Lee T.J."/>
            <person name="Akiba M."/>
            <person name="Lee H.H."/>
            <person name="Kuo T.H."/>
            <person name="Liu D."/>
            <person name="Ke H.M."/>
            <person name="Yokoi T."/>
            <person name="Roa M.B."/>
            <person name="Lu M.J."/>
            <person name="Chang Y.Y."/>
            <person name="Ann P.J."/>
            <person name="Tsai J.N."/>
            <person name="Chen C.Y."/>
            <person name="Tzean S.S."/>
            <person name="Ota Y."/>
            <person name="Hattori T."/>
            <person name="Sahashi N."/>
            <person name="Liou R.F."/>
            <person name="Kikuchi T."/>
            <person name="Tsai I.J."/>
        </authorList>
    </citation>
    <scope>NUCLEOTIDE SEQUENCE [LARGE SCALE GENOMIC DNA]</scope>
    <source>
        <strain evidence="6 7">FFPRI411160</strain>
    </source>
</reference>
<dbReference type="OrthoDB" id="17458at2759"/>
<dbReference type="InterPro" id="IPR047921">
    <property type="entry name" value="LACTB2-like_MBL-fold"/>
</dbReference>
<keyword evidence="3" id="KW-0378">Hydrolase</keyword>
<dbReference type="InParanoid" id="A0A286UVA9"/>
<evidence type="ECO:0000313" key="7">
    <source>
        <dbReference type="Proteomes" id="UP000217199"/>
    </source>
</evidence>
<evidence type="ECO:0000256" key="3">
    <source>
        <dbReference type="ARBA" id="ARBA00022801"/>
    </source>
</evidence>
<keyword evidence="2" id="KW-0479">Metal-binding</keyword>
<dbReference type="InterPro" id="IPR041516">
    <property type="entry name" value="LACTB2_WH"/>
</dbReference>
<dbReference type="GO" id="GO:0046872">
    <property type="term" value="F:metal ion binding"/>
    <property type="evidence" value="ECO:0007669"/>
    <property type="project" value="UniProtKB-KW"/>
</dbReference>
<keyword evidence="4" id="KW-0862">Zinc</keyword>
<dbReference type="GO" id="GO:0044550">
    <property type="term" value="P:secondary metabolite biosynthetic process"/>
    <property type="evidence" value="ECO:0007669"/>
    <property type="project" value="TreeGrafter"/>
</dbReference>
<dbReference type="InterPro" id="IPR036388">
    <property type="entry name" value="WH-like_DNA-bd_sf"/>
</dbReference>